<dbReference type="EMBL" id="JACJQU010000001">
    <property type="protein sequence ID" value="MBD2292008.1"/>
    <property type="molecule type" value="Genomic_DNA"/>
</dbReference>
<dbReference type="SUPFAM" id="SSF116734">
    <property type="entry name" value="DNA methylase specificity domain"/>
    <property type="match status" value="2"/>
</dbReference>
<accession>A0A926WCS3</accession>
<dbReference type="InterPro" id="IPR044946">
    <property type="entry name" value="Restrct_endonuc_typeI_TRD_sf"/>
</dbReference>
<dbReference type="Gene3D" id="3.90.220.20">
    <property type="entry name" value="DNA methylase specificity domains"/>
    <property type="match status" value="2"/>
</dbReference>
<comment type="similarity">
    <text evidence="1">Belongs to the type-I restriction system S methylase family.</text>
</comment>
<dbReference type="InterPro" id="IPR000055">
    <property type="entry name" value="Restrct_endonuc_typeI_TRD"/>
</dbReference>
<dbReference type="CDD" id="cd17253">
    <property type="entry name" value="RMtype1_S_Eco933I-TRD2-CR2_like"/>
    <property type="match status" value="1"/>
</dbReference>
<proteinExistence type="inferred from homology"/>
<comment type="caution">
    <text evidence="6">The sequence shown here is derived from an EMBL/GenBank/DDBJ whole genome shotgun (WGS) entry which is preliminary data.</text>
</comment>
<keyword evidence="6" id="KW-0255">Endonuclease</keyword>
<evidence type="ECO:0000259" key="5">
    <source>
        <dbReference type="Pfam" id="PF01420"/>
    </source>
</evidence>
<organism evidence="6 7">
    <name type="scientific">Anabaena sphaerica FACHB-251</name>
    <dbReference type="NCBI Taxonomy" id="2692883"/>
    <lineage>
        <taxon>Bacteria</taxon>
        <taxon>Bacillati</taxon>
        <taxon>Cyanobacteriota</taxon>
        <taxon>Cyanophyceae</taxon>
        <taxon>Nostocales</taxon>
        <taxon>Nostocaceae</taxon>
        <taxon>Anabaena</taxon>
    </lineage>
</organism>
<name>A0A926WCS3_9NOST</name>
<keyword evidence="3" id="KW-0238">DNA-binding</keyword>
<protein>
    <submittedName>
        <fullName evidence="6">Restriction endonuclease subunit S</fullName>
    </submittedName>
</protein>
<dbReference type="RefSeq" id="WP_190556053.1">
    <property type="nucleotide sequence ID" value="NZ_JACJQU010000001.1"/>
</dbReference>
<gene>
    <name evidence="6" type="ORF">H6G06_00565</name>
</gene>
<keyword evidence="7" id="KW-1185">Reference proteome</keyword>
<dbReference type="GO" id="GO:0003677">
    <property type="term" value="F:DNA binding"/>
    <property type="evidence" value="ECO:0007669"/>
    <property type="project" value="UniProtKB-KW"/>
</dbReference>
<keyword evidence="6" id="KW-0540">Nuclease</keyword>
<dbReference type="PANTHER" id="PTHR30408:SF12">
    <property type="entry name" value="TYPE I RESTRICTION ENZYME MJAVIII SPECIFICITY SUBUNIT"/>
    <property type="match status" value="1"/>
</dbReference>
<keyword evidence="2" id="KW-0680">Restriction system</keyword>
<evidence type="ECO:0000256" key="2">
    <source>
        <dbReference type="ARBA" id="ARBA00022747"/>
    </source>
</evidence>
<evidence type="ECO:0000256" key="1">
    <source>
        <dbReference type="ARBA" id="ARBA00010923"/>
    </source>
</evidence>
<evidence type="ECO:0000256" key="4">
    <source>
        <dbReference type="SAM" id="MobiDB-lite"/>
    </source>
</evidence>
<reference evidence="7" key="1">
    <citation type="journal article" date="2020" name="ISME J.">
        <title>Comparative genomics reveals insights into cyanobacterial evolution and habitat adaptation.</title>
        <authorList>
            <person name="Chen M.Y."/>
            <person name="Teng W.K."/>
            <person name="Zhao L."/>
            <person name="Hu C.X."/>
            <person name="Zhou Y.K."/>
            <person name="Han B.P."/>
            <person name="Song L.R."/>
            <person name="Shu W.S."/>
        </authorList>
    </citation>
    <scope>NUCLEOTIDE SEQUENCE [LARGE SCALE GENOMIC DNA]</scope>
    <source>
        <strain evidence="7">FACHB-251</strain>
    </source>
</reference>
<feature type="region of interest" description="Disordered" evidence="4">
    <location>
        <begin position="399"/>
        <end position="438"/>
    </location>
</feature>
<feature type="domain" description="Type I restriction modification DNA specificity" evidence="5">
    <location>
        <begin position="5"/>
        <end position="155"/>
    </location>
</feature>
<dbReference type="GO" id="GO:0009307">
    <property type="term" value="P:DNA restriction-modification system"/>
    <property type="evidence" value="ECO:0007669"/>
    <property type="project" value="UniProtKB-KW"/>
</dbReference>
<dbReference type="AlphaFoldDB" id="A0A926WCS3"/>
<dbReference type="Pfam" id="PF01420">
    <property type="entry name" value="Methylase_S"/>
    <property type="match status" value="2"/>
</dbReference>
<evidence type="ECO:0000313" key="6">
    <source>
        <dbReference type="EMBL" id="MBD2292008.1"/>
    </source>
</evidence>
<evidence type="ECO:0000256" key="3">
    <source>
        <dbReference type="ARBA" id="ARBA00023125"/>
    </source>
</evidence>
<dbReference type="GO" id="GO:0004519">
    <property type="term" value="F:endonuclease activity"/>
    <property type="evidence" value="ECO:0007669"/>
    <property type="project" value="UniProtKB-KW"/>
</dbReference>
<dbReference type="InterPro" id="IPR052021">
    <property type="entry name" value="Type-I_RS_S_subunit"/>
</dbReference>
<dbReference type="PANTHER" id="PTHR30408">
    <property type="entry name" value="TYPE-1 RESTRICTION ENZYME ECOKI SPECIFICITY PROTEIN"/>
    <property type="match status" value="1"/>
</dbReference>
<dbReference type="CDD" id="cd17262">
    <property type="entry name" value="RMtype1_S_Aco12261I-TRD2-CR2"/>
    <property type="match status" value="1"/>
</dbReference>
<evidence type="ECO:0000313" key="7">
    <source>
        <dbReference type="Proteomes" id="UP000662185"/>
    </source>
</evidence>
<dbReference type="Proteomes" id="UP000662185">
    <property type="component" value="Unassembled WGS sequence"/>
</dbReference>
<sequence>MNLYKKWQIVDLKDITISLDSRRIPIESSIRQTKKGKYPYYGASGIIDYIDDYIFEEETLLIGEDGANLLARTTPIAFKAVGKYWVNNHAHILKVTEKADINFLCYFFNQLDLTPYITGSAQPKLTADKLQKLKIPLPPLPEQKQIAAILEKCDRLRRTRRYSLQLSETFLQSVFLEMFGDLITNQMGWRIKNLDDVADIASGVTKGQKFNGKQTVQVPYMRVANVQDGYLDLTDIKIIEALPQEVEQLKLQKGDILMTEGGDYDKLGRGAIWHGQIENCIHQNHIFRVRTNRKIILPEFFAKLLLTQYTKLYFLQCSKQTTNLATINMTQLKALPVPLPPLPLQEKFAQIVQKHDRIRTQQREAERQAEHLFQTLLHRAFRGELTSSDCNEVDISALSAENHPQQPKPKSTDKAENFPIPATQPQTNALQLTLPGLE</sequence>
<keyword evidence="6" id="KW-0378">Hydrolase</keyword>
<feature type="domain" description="Type I restriction modification DNA specificity" evidence="5">
    <location>
        <begin position="188"/>
        <end position="360"/>
    </location>
</feature>